<proteinExistence type="predicted"/>
<reference evidence="3 4" key="1">
    <citation type="submission" date="2024-09" db="EMBL/GenBank/DDBJ databases">
        <title>Aeromonas strains Genome sequencing and assembly.</title>
        <authorList>
            <person name="Hu X."/>
            <person name="Tang B."/>
        </authorList>
    </citation>
    <scope>NUCLEOTIDE SEQUENCE [LARGE SCALE GENOMIC DNA]</scope>
    <source>
        <strain evidence="3 4">NB23SCDHY001</strain>
    </source>
</reference>
<feature type="domain" description="Nephrocystin 3-like N-terminal" evidence="2">
    <location>
        <begin position="289"/>
        <end position="409"/>
    </location>
</feature>
<comment type="caution">
    <text evidence="3">The sequence shown here is derived from an EMBL/GenBank/DDBJ whole genome shotgun (WGS) entry which is preliminary data.</text>
</comment>
<protein>
    <submittedName>
        <fullName evidence="3">NACHT domain-containing protein</fullName>
    </submittedName>
</protein>
<organism evidence="3 4">
    <name type="scientific">Aeromonas bivalvium</name>
    <dbReference type="NCBI Taxonomy" id="440079"/>
    <lineage>
        <taxon>Bacteria</taxon>
        <taxon>Pseudomonadati</taxon>
        <taxon>Pseudomonadota</taxon>
        <taxon>Gammaproteobacteria</taxon>
        <taxon>Aeromonadales</taxon>
        <taxon>Aeromonadaceae</taxon>
        <taxon>Aeromonas</taxon>
    </lineage>
</organism>
<accession>A0ABW9GUY4</accession>
<dbReference type="InterPro" id="IPR027417">
    <property type="entry name" value="P-loop_NTPase"/>
</dbReference>
<dbReference type="Gene3D" id="3.40.50.300">
    <property type="entry name" value="P-loop containing nucleotide triphosphate hydrolases"/>
    <property type="match status" value="1"/>
</dbReference>
<dbReference type="Pfam" id="PF24883">
    <property type="entry name" value="NPHP3_N"/>
    <property type="match status" value="1"/>
</dbReference>
<evidence type="ECO:0000256" key="1">
    <source>
        <dbReference type="ARBA" id="ARBA00022737"/>
    </source>
</evidence>
<evidence type="ECO:0000313" key="4">
    <source>
        <dbReference type="Proteomes" id="UP001630969"/>
    </source>
</evidence>
<evidence type="ECO:0000313" key="3">
    <source>
        <dbReference type="EMBL" id="MFM4893963.1"/>
    </source>
</evidence>
<keyword evidence="1" id="KW-0677">Repeat</keyword>
<dbReference type="RefSeq" id="WP_408821495.1">
    <property type="nucleotide sequence ID" value="NZ_JBGXBU010000005.1"/>
</dbReference>
<dbReference type="EMBL" id="JBGXBU010000005">
    <property type="protein sequence ID" value="MFM4893963.1"/>
    <property type="molecule type" value="Genomic_DNA"/>
</dbReference>
<dbReference type="SUPFAM" id="SSF52540">
    <property type="entry name" value="P-loop containing nucleoside triphosphate hydrolases"/>
    <property type="match status" value="1"/>
</dbReference>
<gene>
    <name evidence="3" type="ORF">ACEUDJ_13960</name>
</gene>
<dbReference type="InterPro" id="IPR056884">
    <property type="entry name" value="NPHP3-like_N"/>
</dbReference>
<dbReference type="Proteomes" id="UP001630969">
    <property type="component" value="Unassembled WGS sequence"/>
</dbReference>
<keyword evidence="4" id="KW-1185">Reference proteome</keyword>
<sequence length="1473" mass="167114">MVFDGIVQIDRDDYQSGVDVQHRIKRTAIPASGYIYQTLVGIRLLCDWLSNPALYDWVQFEADDQEDAKGLDDIVAQRPDGLLELVQVKFTVDPFEPKNALSWSWLLQRKGTKGKSLLEKWSAAAFRIGLDRLGKVSLTTNRRPDASFSSQLYGTKVDLTVLPEALRDEVAEHVGGASNATLFFDRFEFSHSYEGYETLDRHVSAELERRHTDHQGWLALYRQAIDWSIRRNSPSPDGLITLEVLRATISERQPRPLDQNFRIPTGYLPPDPEFADAFVEEVASGSWNIRVLWGSPGQGKSTFLSYLCSRMTEYGLPFVRHHYFLDLQDPSDRFSLKSVAHSLIAQMQAADPVVLPPVGSQPEDLRTWLTAYGDAYAAIGKRFVVIIDGLDHVWRENAEIIEPLESLFAQLLPLPANTSLILGTQRVEPAQLPARLNRYTEQEHWVELPRMRLSSIRAWLDAQFVASTFRLESVSVTQQPDQLAELSLAFEHITEGHPLVLTYTYLALIQLSPVLTARRIYEHTPHPLGDARAYYRALWQGLSWQAKDALHLMAEDGFIWPMGALGVCLGTANSKLEDEVGHLLVAVDAGLIAFHGSLYVFVSSQADHHARLQSLLPNVRCWLTDEAPAYLRWAWLWLYESRLGEHTALLAGTTRTWAIAALTRAYPVGQISRILAAAEEVAFISGDYEQAIRKRWLKIRLDSGLTHQLDDPSILEDYALRLTPDPYPALLLASEVSQNSIAGLHQFATLCLSLGQAERGTEVQERMRHKINDRLRSGVMASHERDQLVELYLEVAAGTGHYEPAKVLALIRQHNRSVKVFENFLRDASLASELNPIMAFVRQPMPVSLRRLVEVEAVRTGAWIDAKLHEWDDFNRFTKHPLSSCWRILYKHNSVIDKIPSTQPHEALVQKFVSYDETEFARYLHFMFFASVGNVLLLRGAQQPGGLGVSSERTWLNAALDKLAGAANKCGSLFARGEYPDFSLIYRLVDLKRPALSDHEAWADLRSLTKALSMITADLFFLGKPRSRLDYIPSGEWKRSYQSELFALHDWRKLFLTRHFRLLSENVVRAQIETQAQAVLSTVGPFNEKGSELTELCGWATAYGMSELGEHLLANAYRYGLAYGWRKDWRLPSILDAVAEASLYDSQTAISLLEKLAPIYSEIGEMTEKSGANTSDLAGLLLKLMPEAYLRFYRFLLDRGEWYEAEQVFAAFIETIDESMPATAVVTAFLWDEESRKRVKKGANLQLDVMLSTWEQGRSELQNESRENLSSKEEALDESLMPAIESYPPSMLPDFAAAVRDMKRYSQSEIWFIRWFEHWCDRGKGVELLDALGIALGSPELGAESALLDRAFHLCLKLHGPNKAFRWIVEAHRHRRGWSEQYHGAKDSTRRIALVAQHYPKRWAEFVAQTSRSVSKHYEPECVIPDVGLMSLLLRVGEVQRAMSVLQTIVDLVVEEFEVQPLTRPEWLDEERA</sequence>
<name>A0ABW9GUY4_9GAMM</name>
<evidence type="ECO:0000259" key="2">
    <source>
        <dbReference type="Pfam" id="PF24883"/>
    </source>
</evidence>